<gene>
    <name evidence="8" type="ORF">QX51_13545</name>
</gene>
<feature type="domain" description="PDZ" evidence="7">
    <location>
        <begin position="94"/>
        <end position="164"/>
    </location>
</feature>
<dbReference type="CDD" id="cd07560">
    <property type="entry name" value="Peptidase_S41_CPP"/>
    <property type="match status" value="1"/>
</dbReference>
<dbReference type="PANTHER" id="PTHR32060:SF30">
    <property type="entry name" value="CARBOXY-TERMINAL PROCESSING PROTEASE CTPA"/>
    <property type="match status" value="1"/>
</dbReference>
<dbReference type="CDD" id="cd06782">
    <property type="entry name" value="cpPDZ_CPP-like"/>
    <property type="match status" value="1"/>
</dbReference>
<keyword evidence="4 5" id="KW-0720">Serine protease</keyword>
<keyword evidence="2 5" id="KW-0645">Protease</keyword>
<dbReference type="FunFam" id="2.30.42.10:FF:000063">
    <property type="entry name" value="Peptidase, S41 family"/>
    <property type="match status" value="1"/>
</dbReference>
<keyword evidence="6" id="KW-0472">Membrane</keyword>
<name>A0A0B3W2B5_9FIRM</name>
<evidence type="ECO:0000259" key="7">
    <source>
        <dbReference type="PROSITE" id="PS50106"/>
    </source>
</evidence>
<evidence type="ECO:0000313" key="9">
    <source>
        <dbReference type="Proteomes" id="UP000031189"/>
    </source>
</evidence>
<accession>A0A0B3W2B5</accession>
<dbReference type="AlphaFoldDB" id="A0A0B3W2B5"/>
<dbReference type="RefSeq" id="WP_039680430.1">
    <property type="nucleotide sequence ID" value="NZ_JAWGXO010000009.1"/>
</dbReference>
<dbReference type="SUPFAM" id="SSF50156">
    <property type="entry name" value="PDZ domain-like"/>
    <property type="match status" value="1"/>
</dbReference>
<proteinExistence type="inferred from homology"/>
<dbReference type="GO" id="GO:0006508">
    <property type="term" value="P:proteolysis"/>
    <property type="evidence" value="ECO:0007669"/>
    <property type="project" value="UniProtKB-KW"/>
</dbReference>
<dbReference type="InterPro" id="IPR055210">
    <property type="entry name" value="CtpA/B_N"/>
</dbReference>
<keyword evidence="3 5" id="KW-0378">Hydrolase</keyword>
<dbReference type="Gene3D" id="3.90.226.10">
    <property type="entry name" value="2-enoyl-CoA Hydratase, Chain A, domain 1"/>
    <property type="match status" value="1"/>
</dbReference>
<dbReference type="InterPro" id="IPR001478">
    <property type="entry name" value="PDZ"/>
</dbReference>
<feature type="transmembrane region" description="Helical" evidence="6">
    <location>
        <begin position="7"/>
        <end position="29"/>
    </location>
</feature>
<dbReference type="GO" id="GO:0030288">
    <property type="term" value="C:outer membrane-bounded periplasmic space"/>
    <property type="evidence" value="ECO:0007669"/>
    <property type="project" value="TreeGrafter"/>
</dbReference>
<evidence type="ECO:0000256" key="1">
    <source>
        <dbReference type="ARBA" id="ARBA00009179"/>
    </source>
</evidence>
<dbReference type="InterPro" id="IPR041489">
    <property type="entry name" value="PDZ_6"/>
</dbReference>
<comment type="caution">
    <text evidence="8">The sequence shown here is derived from an EMBL/GenBank/DDBJ whole genome shotgun (WGS) entry which is preliminary data.</text>
</comment>
<dbReference type="SMART" id="SM00228">
    <property type="entry name" value="PDZ"/>
    <property type="match status" value="1"/>
</dbReference>
<dbReference type="GO" id="GO:0007165">
    <property type="term" value="P:signal transduction"/>
    <property type="evidence" value="ECO:0007669"/>
    <property type="project" value="TreeGrafter"/>
</dbReference>
<dbReference type="Proteomes" id="UP000031189">
    <property type="component" value="Unassembled WGS sequence"/>
</dbReference>
<dbReference type="Pfam" id="PF03572">
    <property type="entry name" value="Peptidase_S41"/>
    <property type="match status" value="1"/>
</dbReference>
<evidence type="ECO:0000256" key="4">
    <source>
        <dbReference type="ARBA" id="ARBA00022825"/>
    </source>
</evidence>
<dbReference type="SUPFAM" id="SSF52096">
    <property type="entry name" value="ClpP/crotonase"/>
    <property type="match status" value="1"/>
</dbReference>
<dbReference type="Gene3D" id="3.30.750.44">
    <property type="match status" value="1"/>
</dbReference>
<dbReference type="GO" id="GO:0004175">
    <property type="term" value="F:endopeptidase activity"/>
    <property type="evidence" value="ECO:0007669"/>
    <property type="project" value="TreeGrafter"/>
</dbReference>
<protein>
    <submittedName>
        <fullName evidence="8">Peptidase S41</fullName>
    </submittedName>
</protein>
<organism evidence="8 9">
    <name type="scientific">Terrisporobacter othiniensis</name>
    <dbReference type="NCBI Taxonomy" id="1577792"/>
    <lineage>
        <taxon>Bacteria</taxon>
        <taxon>Bacillati</taxon>
        <taxon>Bacillota</taxon>
        <taxon>Clostridia</taxon>
        <taxon>Peptostreptococcales</taxon>
        <taxon>Peptostreptococcaceae</taxon>
        <taxon>Terrisporobacter</taxon>
    </lineage>
</organism>
<comment type="similarity">
    <text evidence="1 5">Belongs to the peptidase S41A family.</text>
</comment>
<keyword evidence="6" id="KW-0812">Transmembrane</keyword>
<dbReference type="GO" id="GO:0008236">
    <property type="term" value="F:serine-type peptidase activity"/>
    <property type="evidence" value="ECO:0007669"/>
    <property type="project" value="UniProtKB-KW"/>
</dbReference>
<dbReference type="Pfam" id="PF22694">
    <property type="entry name" value="CtpB_N-like"/>
    <property type="match status" value="1"/>
</dbReference>
<dbReference type="NCBIfam" id="TIGR00225">
    <property type="entry name" value="prc"/>
    <property type="match status" value="1"/>
</dbReference>
<dbReference type="OrthoDB" id="9812068at2"/>
<dbReference type="EMBL" id="JWHR01000112">
    <property type="protein sequence ID" value="KHS56462.1"/>
    <property type="molecule type" value="Genomic_DNA"/>
</dbReference>
<evidence type="ECO:0000256" key="6">
    <source>
        <dbReference type="SAM" id="Phobius"/>
    </source>
</evidence>
<dbReference type="Gene3D" id="2.30.42.10">
    <property type="match status" value="1"/>
</dbReference>
<evidence type="ECO:0000313" key="8">
    <source>
        <dbReference type="EMBL" id="KHS56462.1"/>
    </source>
</evidence>
<dbReference type="STRING" id="1577792.QX51_13545"/>
<dbReference type="InterPro" id="IPR036034">
    <property type="entry name" value="PDZ_sf"/>
</dbReference>
<dbReference type="PANTHER" id="PTHR32060">
    <property type="entry name" value="TAIL-SPECIFIC PROTEASE"/>
    <property type="match status" value="1"/>
</dbReference>
<keyword evidence="6" id="KW-1133">Transmembrane helix</keyword>
<dbReference type="SMART" id="SM00245">
    <property type="entry name" value="TSPc"/>
    <property type="match status" value="1"/>
</dbReference>
<keyword evidence="9" id="KW-1185">Reference proteome</keyword>
<dbReference type="Pfam" id="PF17820">
    <property type="entry name" value="PDZ_6"/>
    <property type="match status" value="1"/>
</dbReference>
<evidence type="ECO:0000256" key="3">
    <source>
        <dbReference type="ARBA" id="ARBA00022801"/>
    </source>
</evidence>
<evidence type="ECO:0000256" key="2">
    <source>
        <dbReference type="ARBA" id="ARBA00022670"/>
    </source>
</evidence>
<evidence type="ECO:0000256" key="5">
    <source>
        <dbReference type="RuleBase" id="RU004404"/>
    </source>
</evidence>
<dbReference type="PROSITE" id="PS50106">
    <property type="entry name" value="PDZ"/>
    <property type="match status" value="1"/>
</dbReference>
<dbReference type="InterPro" id="IPR005151">
    <property type="entry name" value="Tail-specific_protease"/>
</dbReference>
<reference evidence="8 9" key="1">
    <citation type="submission" date="2014-12" db="EMBL/GenBank/DDBJ databases">
        <title>Draft genome sequence of Terrisporobacter sp. 08-306576, isolated from the blood culture of a bacteremia patient.</title>
        <authorList>
            <person name="Lund L.C."/>
            <person name="Sydenham T.V."/>
            <person name="Hogh S.V."/>
            <person name="Skov M.N."/>
            <person name="Kemp M."/>
            <person name="Justesen U.S."/>
        </authorList>
    </citation>
    <scope>NUCLEOTIDE SEQUENCE [LARGE SCALE GENOMIC DNA]</scope>
    <source>
        <strain evidence="8 9">08-306576</strain>
    </source>
</reference>
<sequence length="383" mass="42017">MISKKRALIYSIILVIVTVIGTTMFQITLGNKVIISKDLYESYAKYNKLLGLEELIQEDYYKEVSENNLVDGALKGLFEGLNDPYSQYYTTDEFQSLKEQTSGSFVGIGVYIGVNPEDNKLTIISPIEGSPAAKAGIKSGDIVLKVDGENVDSKKIDEVIKNIKGKENTKVNLTVQRKGEELSFDINRETIVTKSVSNEVMDNNIGYLRITSFDENTYKEFKENLSQLESKGVKGLVIDLRDNPGGLLDVCVDIADDLIGKGTIVYTKDNTGNKEYYKSDDKEVNMPIAVLINGGSASASEILTAALVDNGKAIAIGETSFGKGLVQSVKGLKDGTGYKLTTAQYFTPNGDYINGKGITPKIQEADENQQLKSALEYIKKEIK</sequence>
<dbReference type="InterPro" id="IPR004447">
    <property type="entry name" value="Peptidase_S41A"/>
</dbReference>
<dbReference type="InterPro" id="IPR029045">
    <property type="entry name" value="ClpP/crotonase-like_dom_sf"/>
</dbReference>